<name>A0A557QT25_9RHOO</name>
<dbReference type="PROSITE" id="PS50043">
    <property type="entry name" value="HTH_LUXR_2"/>
    <property type="match status" value="1"/>
</dbReference>
<sequence>MTKHLFISSKGQLQARWQSAFPDAVVRTELGGGRPDVLWWARVPLNSAELSSAIATLSGVPVVVLSPEPVQEDAMHAIALGARGYCHSHATPAMLQQVAVAVTHGGLWLGPELMSRVMGAASERLLGEHPAEADPGLDLLTPRERAVALEVARGATNKEAARRLDITERTVKAHLGAAFEKLGVRDRLQLVLALKYVPVDIDHAA</sequence>
<dbReference type="InterPro" id="IPR000792">
    <property type="entry name" value="Tscrpt_reg_LuxR_C"/>
</dbReference>
<dbReference type="EMBL" id="VMNK01000009">
    <property type="protein sequence ID" value="TVO55966.1"/>
    <property type="molecule type" value="Genomic_DNA"/>
</dbReference>
<dbReference type="SMART" id="SM00421">
    <property type="entry name" value="HTH_LUXR"/>
    <property type="match status" value="1"/>
</dbReference>
<evidence type="ECO:0000313" key="4">
    <source>
        <dbReference type="Proteomes" id="UP000319502"/>
    </source>
</evidence>
<evidence type="ECO:0000256" key="1">
    <source>
        <dbReference type="ARBA" id="ARBA00023125"/>
    </source>
</evidence>
<dbReference type="Pfam" id="PF00196">
    <property type="entry name" value="GerE"/>
    <property type="match status" value="1"/>
</dbReference>
<dbReference type="RefSeq" id="WP_144309651.1">
    <property type="nucleotide sequence ID" value="NZ_VMNK01000009.1"/>
</dbReference>
<dbReference type="SUPFAM" id="SSF46894">
    <property type="entry name" value="C-terminal effector domain of the bipartite response regulators"/>
    <property type="match status" value="1"/>
</dbReference>
<reference evidence="3 4" key="1">
    <citation type="submission" date="2019-07" db="EMBL/GenBank/DDBJ databases">
        <title>The pathways for chlorine oxyanion respiration interact through the shared metabolite chlorate.</title>
        <authorList>
            <person name="Barnum T.P."/>
            <person name="Cheng Y."/>
            <person name="Hill K.A."/>
            <person name="Lucas L.N."/>
            <person name="Carlson H.K."/>
            <person name="Coates J.D."/>
        </authorList>
    </citation>
    <scope>NUCLEOTIDE SEQUENCE [LARGE SCALE GENOMIC DNA]</scope>
    <source>
        <strain evidence="3 4">SFB-3</strain>
    </source>
</reference>
<evidence type="ECO:0000259" key="2">
    <source>
        <dbReference type="PROSITE" id="PS50043"/>
    </source>
</evidence>
<dbReference type="PRINTS" id="PR00038">
    <property type="entry name" value="HTHLUXR"/>
</dbReference>
<gene>
    <name evidence="3" type="ORF">FHP91_10985</name>
</gene>
<keyword evidence="4" id="KW-1185">Reference proteome</keyword>
<feature type="domain" description="HTH luxR-type" evidence="2">
    <location>
        <begin position="133"/>
        <end position="198"/>
    </location>
</feature>
<dbReference type="InterPro" id="IPR016032">
    <property type="entry name" value="Sig_transdc_resp-reg_C-effctor"/>
</dbReference>
<dbReference type="AlphaFoldDB" id="A0A557QT25"/>
<dbReference type="CDD" id="cd06170">
    <property type="entry name" value="LuxR_C_like"/>
    <property type="match status" value="1"/>
</dbReference>
<evidence type="ECO:0000313" key="3">
    <source>
        <dbReference type="EMBL" id="TVO55966.1"/>
    </source>
</evidence>
<accession>A0A557QT25</accession>
<dbReference type="PANTHER" id="PTHR43214:SF38">
    <property type="entry name" value="NITRATE_NITRITE RESPONSE REGULATOR PROTEIN NARL"/>
    <property type="match status" value="1"/>
</dbReference>
<proteinExistence type="predicted"/>
<organism evidence="3 4">
    <name type="scientific">Denitromonas halophila</name>
    <dbReference type="NCBI Taxonomy" id="1629404"/>
    <lineage>
        <taxon>Bacteria</taxon>
        <taxon>Pseudomonadati</taxon>
        <taxon>Pseudomonadota</taxon>
        <taxon>Betaproteobacteria</taxon>
        <taxon>Rhodocyclales</taxon>
        <taxon>Zoogloeaceae</taxon>
        <taxon>Denitromonas</taxon>
    </lineage>
</organism>
<dbReference type="Proteomes" id="UP000319502">
    <property type="component" value="Unassembled WGS sequence"/>
</dbReference>
<comment type="caution">
    <text evidence="3">The sequence shown here is derived from an EMBL/GenBank/DDBJ whole genome shotgun (WGS) entry which is preliminary data.</text>
</comment>
<dbReference type="PANTHER" id="PTHR43214">
    <property type="entry name" value="TWO-COMPONENT RESPONSE REGULATOR"/>
    <property type="match status" value="1"/>
</dbReference>
<dbReference type="GO" id="GO:0006355">
    <property type="term" value="P:regulation of DNA-templated transcription"/>
    <property type="evidence" value="ECO:0007669"/>
    <property type="project" value="InterPro"/>
</dbReference>
<dbReference type="OrthoDB" id="9794397at2"/>
<dbReference type="GO" id="GO:0003677">
    <property type="term" value="F:DNA binding"/>
    <property type="evidence" value="ECO:0007669"/>
    <property type="project" value="UniProtKB-KW"/>
</dbReference>
<dbReference type="Gene3D" id="3.40.50.2300">
    <property type="match status" value="1"/>
</dbReference>
<dbReference type="InterPro" id="IPR039420">
    <property type="entry name" value="WalR-like"/>
</dbReference>
<protein>
    <submittedName>
        <fullName evidence="3">Response regulator transcription factor</fullName>
    </submittedName>
</protein>
<keyword evidence="1" id="KW-0238">DNA-binding</keyword>